<dbReference type="PIRSF" id="PIRSF006324">
    <property type="entry name" value="LeuE"/>
    <property type="match status" value="1"/>
</dbReference>
<dbReference type="PANTHER" id="PTHR30086:SF20">
    <property type="entry name" value="ARGININE EXPORTER PROTEIN ARGO-RELATED"/>
    <property type="match status" value="1"/>
</dbReference>
<evidence type="ECO:0000256" key="2">
    <source>
        <dbReference type="ARBA" id="ARBA00022475"/>
    </source>
</evidence>
<dbReference type="Pfam" id="PF01810">
    <property type="entry name" value="LysE"/>
    <property type="match status" value="1"/>
</dbReference>
<dbReference type="PANTHER" id="PTHR30086">
    <property type="entry name" value="ARGININE EXPORTER PROTEIN ARGO"/>
    <property type="match status" value="1"/>
</dbReference>
<keyword evidence="8" id="KW-1185">Reference proteome</keyword>
<evidence type="ECO:0000256" key="6">
    <source>
        <dbReference type="SAM" id="Phobius"/>
    </source>
</evidence>
<dbReference type="EMBL" id="QYBC01000013">
    <property type="protein sequence ID" value="RYB03602.1"/>
    <property type="molecule type" value="Genomic_DNA"/>
</dbReference>
<dbReference type="GO" id="GO:0005886">
    <property type="term" value="C:plasma membrane"/>
    <property type="evidence" value="ECO:0007669"/>
    <property type="project" value="UniProtKB-SubCell"/>
</dbReference>
<sequence>MPHLATIAVFSAAALALACTPGPDMLLILSRTVAQGRSAGFASILGAQAGIYCHAIAVALGLAELFRAVPLAYDAVRYAGAAYLLVLAVAAFRSGAAAPLAPAAVPRLSLGAVFRQGLLTNLMNPKVALFALALFPQFVTPDGGPVALQILVLATVLNVVGALVNGALVLGASRLGRVMAGRTRWKRAPQIALGTVFTGLALRLAVDGGR</sequence>
<comment type="caution">
    <text evidence="7">The sequence shown here is derived from an EMBL/GenBank/DDBJ whole genome shotgun (WGS) entry which is preliminary data.</text>
</comment>
<keyword evidence="3 6" id="KW-0812">Transmembrane</keyword>
<evidence type="ECO:0000256" key="4">
    <source>
        <dbReference type="ARBA" id="ARBA00022989"/>
    </source>
</evidence>
<feature type="transmembrane region" description="Helical" evidence="6">
    <location>
        <begin position="75"/>
        <end position="92"/>
    </location>
</feature>
<evidence type="ECO:0000313" key="8">
    <source>
        <dbReference type="Proteomes" id="UP000289411"/>
    </source>
</evidence>
<keyword evidence="5 6" id="KW-0472">Membrane</keyword>
<gene>
    <name evidence="7" type="ORF">D3272_15740</name>
</gene>
<protein>
    <submittedName>
        <fullName evidence="7">LysE family translocator</fullName>
    </submittedName>
</protein>
<dbReference type="InterPro" id="IPR001123">
    <property type="entry name" value="LeuE-type"/>
</dbReference>
<evidence type="ECO:0000256" key="5">
    <source>
        <dbReference type="ARBA" id="ARBA00023136"/>
    </source>
</evidence>
<dbReference type="AlphaFoldDB" id="A0A4Q2RBB6"/>
<reference evidence="7 8" key="1">
    <citation type="submission" date="2018-09" db="EMBL/GenBank/DDBJ databases">
        <authorList>
            <person name="Grouzdev D.S."/>
            <person name="Krutkina M.S."/>
        </authorList>
    </citation>
    <scope>NUCLEOTIDE SEQUENCE [LARGE SCALE GENOMIC DNA]</scope>
    <source>
        <strain evidence="7 8">RmlP001</strain>
    </source>
</reference>
<proteinExistence type="predicted"/>
<dbReference type="Proteomes" id="UP000289411">
    <property type="component" value="Unassembled WGS sequence"/>
</dbReference>
<dbReference type="GO" id="GO:0015171">
    <property type="term" value="F:amino acid transmembrane transporter activity"/>
    <property type="evidence" value="ECO:0007669"/>
    <property type="project" value="TreeGrafter"/>
</dbReference>
<keyword evidence="2" id="KW-1003">Cell membrane</keyword>
<reference evidence="7 8" key="2">
    <citation type="submission" date="2019-02" db="EMBL/GenBank/DDBJ databases">
        <title>'Lichenibacterium ramalinii' gen. nov. sp. nov., 'Lichenibacterium minor' gen. nov. sp. nov.</title>
        <authorList>
            <person name="Pankratov T."/>
        </authorList>
    </citation>
    <scope>NUCLEOTIDE SEQUENCE [LARGE SCALE GENOMIC DNA]</scope>
    <source>
        <strain evidence="7 8">RmlP001</strain>
    </source>
</reference>
<dbReference type="OrthoDB" id="9804822at2"/>
<keyword evidence="4 6" id="KW-1133">Transmembrane helix</keyword>
<comment type="subcellular location">
    <subcellularLocation>
        <location evidence="1">Cell membrane</location>
        <topology evidence="1">Multi-pass membrane protein</topology>
    </subcellularLocation>
</comment>
<evidence type="ECO:0000256" key="1">
    <source>
        <dbReference type="ARBA" id="ARBA00004651"/>
    </source>
</evidence>
<evidence type="ECO:0000256" key="3">
    <source>
        <dbReference type="ARBA" id="ARBA00022692"/>
    </source>
</evidence>
<feature type="transmembrane region" description="Helical" evidence="6">
    <location>
        <begin position="42"/>
        <end position="63"/>
    </location>
</feature>
<evidence type="ECO:0000313" key="7">
    <source>
        <dbReference type="EMBL" id="RYB03602.1"/>
    </source>
</evidence>
<accession>A0A4Q2RBB6</accession>
<dbReference type="RefSeq" id="WP_129220172.1">
    <property type="nucleotide sequence ID" value="NZ_QYBC01000013.1"/>
</dbReference>
<feature type="transmembrane region" description="Helical" evidence="6">
    <location>
        <begin position="146"/>
        <end position="170"/>
    </location>
</feature>
<name>A0A4Q2RBB6_9HYPH</name>
<organism evidence="7 8">
    <name type="scientific">Lichenibacterium ramalinae</name>
    <dbReference type="NCBI Taxonomy" id="2316527"/>
    <lineage>
        <taxon>Bacteria</taxon>
        <taxon>Pseudomonadati</taxon>
        <taxon>Pseudomonadota</taxon>
        <taxon>Alphaproteobacteria</taxon>
        <taxon>Hyphomicrobiales</taxon>
        <taxon>Lichenihabitantaceae</taxon>
        <taxon>Lichenibacterium</taxon>
    </lineage>
</organism>